<comment type="similarity">
    <text evidence="1 4">Belongs to the yippee family.</text>
</comment>
<dbReference type="PROSITE" id="PS51792">
    <property type="entry name" value="YIPPEE"/>
    <property type="match status" value="1"/>
</dbReference>
<dbReference type="Proteomes" id="UP001251528">
    <property type="component" value="Unassembled WGS sequence"/>
</dbReference>
<evidence type="ECO:0000256" key="3">
    <source>
        <dbReference type="ARBA" id="ARBA00022833"/>
    </source>
</evidence>
<name>A0AAJ0CYR5_9HYPO</name>
<gene>
    <name evidence="6" type="ORF">QQS21_000685</name>
</gene>
<organism evidence="6 7">
    <name type="scientific">Conoideocrella luteorostrata</name>
    <dbReference type="NCBI Taxonomy" id="1105319"/>
    <lineage>
        <taxon>Eukaryota</taxon>
        <taxon>Fungi</taxon>
        <taxon>Dikarya</taxon>
        <taxon>Ascomycota</taxon>
        <taxon>Pezizomycotina</taxon>
        <taxon>Sordariomycetes</taxon>
        <taxon>Hypocreomycetidae</taxon>
        <taxon>Hypocreales</taxon>
        <taxon>Clavicipitaceae</taxon>
        <taxon>Conoideocrella</taxon>
    </lineage>
</organism>
<comment type="caution">
    <text evidence="6">The sequence shown here is derived from an EMBL/GenBank/DDBJ whole genome shotgun (WGS) entry which is preliminary data.</text>
</comment>
<dbReference type="InterPro" id="IPR034751">
    <property type="entry name" value="Yippee"/>
</dbReference>
<evidence type="ECO:0000256" key="2">
    <source>
        <dbReference type="ARBA" id="ARBA00022723"/>
    </source>
</evidence>
<dbReference type="AlphaFoldDB" id="A0AAJ0CYR5"/>
<proteinExistence type="inferred from homology"/>
<dbReference type="EMBL" id="JASWJB010000006">
    <property type="protein sequence ID" value="KAK2616443.1"/>
    <property type="molecule type" value="Genomic_DNA"/>
</dbReference>
<keyword evidence="7" id="KW-1185">Reference proteome</keyword>
<sequence length="120" mass="13544">MSLASSSNKVFSCNGCQNLVAEEKDVIHGRDFRGWHGKAFLIDTVFNVGYGEPQEREMTTGHHVVRDISCKRCHETVGWTYDKTPEGKEKYKEGKFILEAELFSLIEPPRGHAASSRSKL</sequence>
<evidence type="ECO:0000256" key="1">
    <source>
        <dbReference type="ARBA" id="ARBA00005613"/>
    </source>
</evidence>
<dbReference type="PANTHER" id="PTHR13848">
    <property type="entry name" value="PROTEIN YIPPEE-LIKE CG15309-RELATED"/>
    <property type="match status" value="1"/>
</dbReference>
<protein>
    <recommendedName>
        <fullName evidence="4">Protein yippee-like</fullName>
    </recommendedName>
</protein>
<dbReference type="Pfam" id="PF03226">
    <property type="entry name" value="Yippee-Mis18"/>
    <property type="match status" value="1"/>
</dbReference>
<accession>A0AAJ0CYR5</accession>
<evidence type="ECO:0000256" key="4">
    <source>
        <dbReference type="RuleBase" id="RU110713"/>
    </source>
</evidence>
<evidence type="ECO:0000259" key="5">
    <source>
        <dbReference type="PROSITE" id="PS51792"/>
    </source>
</evidence>
<dbReference type="InterPro" id="IPR004910">
    <property type="entry name" value="Yippee/Mis18/Cereblon"/>
</dbReference>
<keyword evidence="2" id="KW-0479">Metal-binding</keyword>
<evidence type="ECO:0000313" key="7">
    <source>
        <dbReference type="Proteomes" id="UP001251528"/>
    </source>
</evidence>
<evidence type="ECO:0000313" key="6">
    <source>
        <dbReference type="EMBL" id="KAK2616443.1"/>
    </source>
</evidence>
<reference evidence="6" key="1">
    <citation type="submission" date="2023-06" db="EMBL/GenBank/DDBJ databases">
        <title>Conoideocrella luteorostrata (Hypocreales: Clavicipitaceae), a potential biocontrol fungus for elongate hemlock scale in United States Christmas tree production areas.</title>
        <authorList>
            <person name="Barrett H."/>
            <person name="Lovett B."/>
            <person name="Macias A.M."/>
            <person name="Stajich J.E."/>
            <person name="Kasson M.T."/>
        </authorList>
    </citation>
    <scope>NUCLEOTIDE SEQUENCE</scope>
    <source>
        <strain evidence="6">ARSEF 14590</strain>
    </source>
</reference>
<feature type="domain" description="Yippee" evidence="5">
    <location>
        <begin position="9"/>
        <end position="107"/>
    </location>
</feature>
<dbReference type="GO" id="GO:0046872">
    <property type="term" value="F:metal ion binding"/>
    <property type="evidence" value="ECO:0007669"/>
    <property type="project" value="UniProtKB-KW"/>
</dbReference>
<keyword evidence="3" id="KW-0862">Zinc</keyword>
<dbReference type="InterPro" id="IPR039058">
    <property type="entry name" value="Yippee_fam"/>
</dbReference>